<reference evidence="3 4" key="1">
    <citation type="submission" date="2020-07" db="EMBL/GenBank/DDBJ databases">
        <title>Complete genome sequence for Sandaracinobacter sp. M6.</title>
        <authorList>
            <person name="Tang Y."/>
            <person name="Liu Q."/>
            <person name="Guo Z."/>
            <person name="Lei P."/>
            <person name="Huang B."/>
        </authorList>
    </citation>
    <scope>NUCLEOTIDE SEQUENCE [LARGE SCALE GENOMIC DNA]</scope>
    <source>
        <strain evidence="3 4">M6</strain>
    </source>
</reference>
<dbReference type="GO" id="GO:0003677">
    <property type="term" value="F:DNA binding"/>
    <property type="evidence" value="ECO:0007669"/>
    <property type="project" value="UniProtKB-KW"/>
</dbReference>
<dbReference type="AlphaFoldDB" id="A0A7G5IMA9"/>
<dbReference type="Proteomes" id="UP000515292">
    <property type="component" value="Chromosome"/>
</dbReference>
<evidence type="ECO:0000256" key="1">
    <source>
        <dbReference type="SAM" id="MobiDB-lite"/>
    </source>
</evidence>
<dbReference type="KEGG" id="sand:H3309_03080"/>
<dbReference type="Pfam" id="PF04014">
    <property type="entry name" value="MazE_antitoxin"/>
    <property type="match status" value="1"/>
</dbReference>
<dbReference type="InterPro" id="IPR037914">
    <property type="entry name" value="SpoVT-AbrB_sf"/>
</dbReference>
<protein>
    <submittedName>
        <fullName evidence="3">AbrB/MazE/SpoVT family DNA-binding domain-containing protein</fullName>
    </submittedName>
</protein>
<dbReference type="Gene3D" id="2.10.260.10">
    <property type="match status" value="1"/>
</dbReference>
<evidence type="ECO:0000259" key="2">
    <source>
        <dbReference type="SMART" id="SM00966"/>
    </source>
</evidence>
<dbReference type="SUPFAM" id="SSF89447">
    <property type="entry name" value="AbrB/MazE/MraZ-like"/>
    <property type="match status" value="1"/>
</dbReference>
<name>A0A7G5IMA9_9SPHN</name>
<feature type="domain" description="SpoVT-AbrB" evidence="2">
    <location>
        <begin position="9"/>
        <end position="50"/>
    </location>
</feature>
<organism evidence="3 4">
    <name type="scientific">Sandaracinobacteroides saxicola</name>
    <dbReference type="NCBI Taxonomy" id="2759707"/>
    <lineage>
        <taxon>Bacteria</taxon>
        <taxon>Pseudomonadati</taxon>
        <taxon>Pseudomonadota</taxon>
        <taxon>Alphaproteobacteria</taxon>
        <taxon>Sphingomonadales</taxon>
        <taxon>Sphingosinicellaceae</taxon>
        <taxon>Sandaracinobacteroides</taxon>
    </lineage>
</organism>
<dbReference type="SMART" id="SM00966">
    <property type="entry name" value="SpoVT_AbrB"/>
    <property type="match status" value="1"/>
</dbReference>
<dbReference type="InterPro" id="IPR007159">
    <property type="entry name" value="SpoVT-AbrB_dom"/>
</dbReference>
<evidence type="ECO:0000313" key="3">
    <source>
        <dbReference type="EMBL" id="QMW24501.1"/>
    </source>
</evidence>
<feature type="region of interest" description="Disordered" evidence="1">
    <location>
        <begin position="65"/>
        <end position="85"/>
    </location>
</feature>
<evidence type="ECO:0000313" key="4">
    <source>
        <dbReference type="Proteomes" id="UP000515292"/>
    </source>
</evidence>
<accession>A0A7G5IMA9</accession>
<proteinExistence type="predicted"/>
<gene>
    <name evidence="3" type="ORF">H3309_03080</name>
</gene>
<sequence>MATVKTRTFKSGNSEAIRVPRELAFGIGTEVEIERKGVRLIVTPTLPDRLSVTEMLDALARIGPSPDGIQAREPFEYPDRPGLFD</sequence>
<keyword evidence="3" id="KW-0238">DNA-binding</keyword>
<keyword evidence="4" id="KW-1185">Reference proteome</keyword>
<dbReference type="EMBL" id="CP059851">
    <property type="protein sequence ID" value="QMW24501.1"/>
    <property type="molecule type" value="Genomic_DNA"/>
</dbReference>